<name>A0ABC8QSJ8_9AQUA</name>
<dbReference type="AlphaFoldDB" id="A0ABC8QSJ8"/>
<proteinExistence type="predicted"/>
<evidence type="ECO:0000313" key="2">
    <source>
        <dbReference type="EMBL" id="CAK9133734.1"/>
    </source>
</evidence>
<feature type="region of interest" description="Disordered" evidence="1">
    <location>
        <begin position="543"/>
        <end position="573"/>
    </location>
</feature>
<reference evidence="2 3" key="1">
    <citation type="submission" date="2024-02" db="EMBL/GenBank/DDBJ databases">
        <authorList>
            <person name="Vignale AGUSTIN F."/>
            <person name="Sosa J E."/>
            <person name="Modenutti C."/>
        </authorList>
    </citation>
    <scope>NUCLEOTIDE SEQUENCE [LARGE SCALE GENOMIC DNA]</scope>
</reference>
<feature type="region of interest" description="Disordered" evidence="1">
    <location>
        <begin position="78"/>
        <end position="181"/>
    </location>
</feature>
<evidence type="ECO:0000313" key="3">
    <source>
        <dbReference type="Proteomes" id="UP001642360"/>
    </source>
</evidence>
<feature type="compositionally biased region" description="Basic residues" evidence="1">
    <location>
        <begin position="152"/>
        <end position="161"/>
    </location>
</feature>
<keyword evidence="3" id="KW-1185">Reference proteome</keyword>
<evidence type="ECO:0000256" key="1">
    <source>
        <dbReference type="SAM" id="MobiDB-lite"/>
    </source>
</evidence>
<comment type="caution">
    <text evidence="2">The sequence shown here is derived from an EMBL/GenBank/DDBJ whole genome shotgun (WGS) entry which is preliminary data.</text>
</comment>
<organism evidence="2 3">
    <name type="scientific">Ilex paraguariensis</name>
    <name type="common">yerba mate</name>
    <dbReference type="NCBI Taxonomy" id="185542"/>
    <lineage>
        <taxon>Eukaryota</taxon>
        <taxon>Viridiplantae</taxon>
        <taxon>Streptophyta</taxon>
        <taxon>Embryophyta</taxon>
        <taxon>Tracheophyta</taxon>
        <taxon>Spermatophyta</taxon>
        <taxon>Magnoliopsida</taxon>
        <taxon>eudicotyledons</taxon>
        <taxon>Gunneridae</taxon>
        <taxon>Pentapetalae</taxon>
        <taxon>asterids</taxon>
        <taxon>campanulids</taxon>
        <taxon>Aquifoliales</taxon>
        <taxon>Aquifoliaceae</taxon>
        <taxon>Ilex</taxon>
    </lineage>
</organism>
<feature type="compositionally biased region" description="Basic residues" evidence="1">
    <location>
        <begin position="225"/>
        <end position="235"/>
    </location>
</feature>
<dbReference type="EMBL" id="CAUOFW020000146">
    <property type="protein sequence ID" value="CAK9133734.1"/>
    <property type="molecule type" value="Genomic_DNA"/>
</dbReference>
<accession>A0ABC8QSJ8</accession>
<gene>
    <name evidence="2" type="ORF">ILEXP_LOCUS654</name>
</gene>
<feature type="region of interest" description="Disordered" evidence="1">
    <location>
        <begin position="225"/>
        <end position="256"/>
    </location>
</feature>
<protein>
    <submittedName>
        <fullName evidence="2">Uncharacterized protein</fullName>
    </submittedName>
</protein>
<sequence>MAPLVLETDRRVLAHALGLRLHRLVHLRGPGAGAVAGRRLAAYVEAREAALQARVVHVEVAPLVGLHRLGGWYTGRRAGASGSTAMGEALRRGTGSNDSMPGRRNDDWALGGFAMGGGGSAAPPGSRRRSAGGAPPPRVVGGARVGVAAARPGRRRRRGRRHADAPATRRRQRGGVGAVEECRAKRRAAGAREVGRLEGVRARGHAEAAPRGAAAGRVQALGPRVRRGGRRHARGPARAALGRREGGRGGRAVVGGRRGAVGVGLSTPLRYASSDRRDRGSAAMTSGVGRRRASGTWAAYDDDATELMLAMLDVDSDLEWPRAGPPALPPVEARALLPACRTRSVRIWRWNLEPVAARESMGMSSLTWTVWACCRRLSSLEKRREQWHWNGRSPVCFLARDSPNVAGQVLAPGEAQVARRVVGAVETLRLLLAGPGAVGIDAVVVGTGVVDVGVVHVDVHGRRRLGRPVGGLGQLDGLGEGTCGQRLLAGEGGPRRGGGGVVGGHGGEVLGVRSRARAGGDGGRRGRGRRVFLDGLGDEAVVDGSEGGGHVSRSQTRASRGEADGMGSDCQGRTLSCPGRRAAKRTPCRGRSGSMDGCVSCRPAYDSGCAVAKGRLPRSAPQLLVVDAGDGRRMEMGWKMTGER</sequence>
<feature type="compositionally biased region" description="Low complexity" evidence="1">
    <location>
        <begin position="139"/>
        <end position="151"/>
    </location>
</feature>
<dbReference type="Proteomes" id="UP001642360">
    <property type="component" value="Unassembled WGS sequence"/>
</dbReference>